<evidence type="ECO:0000259" key="2">
    <source>
        <dbReference type="Pfam" id="PF13649"/>
    </source>
</evidence>
<sequence length="225" mass="25608">MTDAKSYWERYYAEKKFVDGKAPNSFLVDMLPRLQKGKVLDVAMGEGSNACYLAQKGFEVKGFDISKTAVERAKSLAKEMSLELDAQQADLDLYLMGLMEYDSIIMTYFRPGVTRYYSNIISALKQGGTLLVHSYSQQQMNEAIGRDEDYRNFYFSSNEILKNLSGMKILFYQEGLIDGKHIVQCLAQKPVEKDAAKLGLFDMHTKGHDKSKSKQLELAENLFKK</sequence>
<name>A0A1Y6C769_9BACT</name>
<dbReference type="OrthoDB" id="9786503at2"/>
<dbReference type="InterPro" id="IPR029063">
    <property type="entry name" value="SAM-dependent_MTases_sf"/>
</dbReference>
<organism evidence="3 4">
    <name type="scientific">Pseudobacteriovorax antillogorgiicola</name>
    <dbReference type="NCBI Taxonomy" id="1513793"/>
    <lineage>
        <taxon>Bacteria</taxon>
        <taxon>Pseudomonadati</taxon>
        <taxon>Bdellovibrionota</taxon>
        <taxon>Oligoflexia</taxon>
        <taxon>Oligoflexales</taxon>
        <taxon>Pseudobacteriovoracaceae</taxon>
        <taxon>Pseudobacteriovorax</taxon>
    </lineage>
</organism>
<gene>
    <name evidence="3" type="ORF">SAMN06296036_11227</name>
</gene>
<dbReference type="SUPFAM" id="SSF53335">
    <property type="entry name" value="S-adenosyl-L-methionine-dependent methyltransferases"/>
    <property type="match status" value="1"/>
</dbReference>
<evidence type="ECO:0000256" key="1">
    <source>
        <dbReference type="ARBA" id="ARBA00022679"/>
    </source>
</evidence>
<dbReference type="STRING" id="1513793.SAMN06296036_11227"/>
<keyword evidence="4" id="KW-1185">Reference proteome</keyword>
<evidence type="ECO:0000313" key="3">
    <source>
        <dbReference type="EMBL" id="SMF39661.1"/>
    </source>
</evidence>
<dbReference type="Pfam" id="PF13649">
    <property type="entry name" value="Methyltransf_25"/>
    <property type="match status" value="1"/>
</dbReference>
<dbReference type="GO" id="GO:0032259">
    <property type="term" value="P:methylation"/>
    <property type="evidence" value="ECO:0007669"/>
    <property type="project" value="UniProtKB-KW"/>
</dbReference>
<dbReference type="Gene3D" id="3.40.50.150">
    <property type="entry name" value="Vaccinia Virus protein VP39"/>
    <property type="match status" value="1"/>
</dbReference>
<dbReference type="InterPro" id="IPR041698">
    <property type="entry name" value="Methyltransf_25"/>
</dbReference>
<dbReference type="PANTHER" id="PTHR43861:SF3">
    <property type="entry name" value="PUTATIVE (AFU_ORTHOLOGUE AFUA_2G14390)-RELATED"/>
    <property type="match status" value="1"/>
</dbReference>
<dbReference type="GO" id="GO:0008168">
    <property type="term" value="F:methyltransferase activity"/>
    <property type="evidence" value="ECO:0007669"/>
    <property type="project" value="UniProtKB-KW"/>
</dbReference>
<dbReference type="EMBL" id="FWZT01000012">
    <property type="protein sequence ID" value="SMF39661.1"/>
    <property type="molecule type" value="Genomic_DNA"/>
</dbReference>
<proteinExistence type="predicted"/>
<dbReference type="PANTHER" id="PTHR43861">
    <property type="entry name" value="TRANS-ACONITATE 2-METHYLTRANSFERASE-RELATED"/>
    <property type="match status" value="1"/>
</dbReference>
<dbReference type="AlphaFoldDB" id="A0A1Y6C769"/>
<accession>A0A1Y6C769</accession>
<dbReference type="RefSeq" id="WP_132320332.1">
    <property type="nucleotide sequence ID" value="NZ_FWZT01000012.1"/>
</dbReference>
<dbReference type="Proteomes" id="UP000192907">
    <property type="component" value="Unassembled WGS sequence"/>
</dbReference>
<keyword evidence="1 3" id="KW-0808">Transferase</keyword>
<feature type="domain" description="Methyltransferase" evidence="2">
    <location>
        <begin position="39"/>
        <end position="128"/>
    </location>
</feature>
<reference evidence="4" key="1">
    <citation type="submission" date="2017-04" db="EMBL/GenBank/DDBJ databases">
        <authorList>
            <person name="Varghese N."/>
            <person name="Submissions S."/>
        </authorList>
    </citation>
    <scope>NUCLEOTIDE SEQUENCE [LARGE SCALE GENOMIC DNA]</scope>
    <source>
        <strain evidence="4">RKEM611</strain>
    </source>
</reference>
<evidence type="ECO:0000313" key="4">
    <source>
        <dbReference type="Proteomes" id="UP000192907"/>
    </source>
</evidence>
<keyword evidence="3" id="KW-0489">Methyltransferase</keyword>
<protein>
    <submittedName>
        <fullName evidence="3">Methyltransferase domain-containing protein</fullName>
    </submittedName>
</protein>